<dbReference type="Gene3D" id="3.40.50.2000">
    <property type="entry name" value="Glycogen Phosphorylase B"/>
    <property type="match status" value="1"/>
</dbReference>
<sequence>MVSSEEVQVIMVSLALQGHMNPMLKLAKVLVSKGVHVTLATNDVARERMLDSNISTFTSKNIDRFISEISGKPYINNL</sequence>
<keyword evidence="4" id="KW-1185">Reference proteome</keyword>
<dbReference type="EMBL" id="VEPZ02000031">
    <property type="protein sequence ID" value="KAE8735887.1"/>
    <property type="molecule type" value="Genomic_DNA"/>
</dbReference>
<evidence type="ECO:0000259" key="2">
    <source>
        <dbReference type="Pfam" id="PF26168"/>
    </source>
</evidence>
<proteinExistence type="inferred from homology"/>
<comment type="similarity">
    <text evidence="1">Belongs to the UDP-glycosyltransferase family.</text>
</comment>
<accession>A0A6A3D5F4</accession>
<gene>
    <name evidence="3" type="ORF">F3Y22_tig00000329pilonHSYRG00370</name>
</gene>
<dbReference type="AlphaFoldDB" id="A0A6A3D5F4"/>
<evidence type="ECO:0000256" key="1">
    <source>
        <dbReference type="ARBA" id="ARBA00009995"/>
    </source>
</evidence>
<protein>
    <recommendedName>
        <fullName evidence="2">Glycosyltransferase N-terminal domain-containing protein</fullName>
    </recommendedName>
</protein>
<dbReference type="SUPFAM" id="SSF53756">
    <property type="entry name" value="UDP-Glycosyltransferase/glycogen phosphorylase"/>
    <property type="match status" value="1"/>
</dbReference>
<dbReference type="Proteomes" id="UP000436088">
    <property type="component" value="Unassembled WGS sequence"/>
</dbReference>
<organism evidence="3 4">
    <name type="scientific">Hibiscus syriacus</name>
    <name type="common">Rose of Sharon</name>
    <dbReference type="NCBI Taxonomy" id="106335"/>
    <lineage>
        <taxon>Eukaryota</taxon>
        <taxon>Viridiplantae</taxon>
        <taxon>Streptophyta</taxon>
        <taxon>Embryophyta</taxon>
        <taxon>Tracheophyta</taxon>
        <taxon>Spermatophyta</taxon>
        <taxon>Magnoliopsida</taxon>
        <taxon>eudicotyledons</taxon>
        <taxon>Gunneridae</taxon>
        <taxon>Pentapetalae</taxon>
        <taxon>rosids</taxon>
        <taxon>malvids</taxon>
        <taxon>Malvales</taxon>
        <taxon>Malvaceae</taxon>
        <taxon>Malvoideae</taxon>
        <taxon>Hibiscus</taxon>
    </lineage>
</organism>
<evidence type="ECO:0000313" key="4">
    <source>
        <dbReference type="Proteomes" id="UP000436088"/>
    </source>
</evidence>
<feature type="domain" description="Glycosyltransferase N-terminal" evidence="2">
    <location>
        <begin position="5"/>
        <end position="42"/>
    </location>
</feature>
<dbReference type="InterPro" id="IPR058980">
    <property type="entry name" value="Glyco_transf_N"/>
</dbReference>
<evidence type="ECO:0000313" key="3">
    <source>
        <dbReference type="EMBL" id="KAE8735887.1"/>
    </source>
</evidence>
<dbReference type="Pfam" id="PF26168">
    <property type="entry name" value="Glyco_transf_N"/>
    <property type="match status" value="1"/>
</dbReference>
<comment type="caution">
    <text evidence="3">The sequence shown here is derived from an EMBL/GenBank/DDBJ whole genome shotgun (WGS) entry which is preliminary data.</text>
</comment>
<reference evidence="3" key="1">
    <citation type="submission" date="2019-09" db="EMBL/GenBank/DDBJ databases">
        <title>Draft genome information of white flower Hibiscus syriacus.</title>
        <authorList>
            <person name="Kim Y.-M."/>
        </authorList>
    </citation>
    <scope>NUCLEOTIDE SEQUENCE [LARGE SCALE GENOMIC DNA]</scope>
    <source>
        <strain evidence="3">YM2019G1</strain>
    </source>
</reference>
<name>A0A6A3D5F4_HIBSY</name>